<accession>A0A1G7X193</accession>
<sequence length="857" mass="93976">MQSTTLGMTTINAPRALSDGGTLQRRAAALMGTYPDLYAMAFQAARAIVIKHTGKPLDPAKVYWHRFNRANNSGATFTGWEHVGPPSESMTLIELVMHRFSASDTVSADELNTYSGFYTVGADQRFYNEHNEVPMLPSDVLQDFWKLDFATDLKHKVEAFWRAHEQDFCTLAKINLLSSAGLALSKKRLSMDDFQTVLMAVTGATDPHVTWDMLQENPGFSAGVTMQVFQLAGHEARDMLLIKNGQGRRIVFKPDVQPMFQCFADEPALYQWVQSQLREPETKAALVSHFARGAEQLAFADARLSARAAQPWSAEQTLIGDSPAASPQSVFERLRDTAQREMNEDLNAQLTSNASLRKQMWIGYLGAFIRMAGGVAPLAWPVALSLVGAGIASVGLNIDQAIHGRTKTLRKAGVIGAIINAVYLFLNLPLLASIGRAGEAAPLPERASGTDTESLAGLEGNEVLDDIPADTGNVNTRGVHVLENGETWITLGDLPYRVRYLNDLNTWAIVDPHNPFAFSGARPVRLNALDQWELLQPPKLVGGKPPVETPGESPKASGSQAAKPYATTSSPFWDTHMQFNLDEERRLSALGNQRQASAVNVYELDSDEEVVSDSEGEDVVIDAWNEKHRVFKTTDNAYFGGAITRYTEDDDAYNVFLRTGEQRGTDQIEALERLVEDISEVEPNNDVALYRGGSGERGTSGRVFREGKLKAGDVLVNTDVTSFSENPYIARVFASSQGGASSASHVGAITFDDTSVVFELPAGEYLNATPISPFSESPNEVESVFLPGHYFQIQRIEEVAGSNYRFMNVQLRQIPVEQVSGPAYDLRTGEAFSRDQYAAKLGEDAKALVDAFFPPRS</sequence>
<name>A0A1G7X193_9PSED</name>
<feature type="domain" description="Dermonecrotic toxin N-terminal" evidence="3">
    <location>
        <begin position="33"/>
        <end position="292"/>
    </location>
</feature>
<feature type="compositionally biased region" description="Polar residues" evidence="1">
    <location>
        <begin position="556"/>
        <end position="569"/>
    </location>
</feature>
<feature type="transmembrane region" description="Helical" evidence="2">
    <location>
        <begin position="378"/>
        <end position="396"/>
    </location>
</feature>
<keyword evidence="2" id="KW-0472">Membrane</keyword>
<dbReference type="AlphaFoldDB" id="A0A1G7X193"/>
<dbReference type="SUPFAM" id="SSF56399">
    <property type="entry name" value="ADP-ribosylation"/>
    <property type="match status" value="1"/>
</dbReference>
<evidence type="ECO:0000259" key="3">
    <source>
        <dbReference type="Pfam" id="PF20178"/>
    </source>
</evidence>
<keyword evidence="2" id="KW-0812">Transmembrane</keyword>
<dbReference type="Gene3D" id="3.90.176.10">
    <property type="entry name" value="Toxin ADP-ribosyltransferase, Chain A, domain 1"/>
    <property type="match status" value="1"/>
</dbReference>
<dbReference type="Proteomes" id="UP000182894">
    <property type="component" value="Unassembled WGS sequence"/>
</dbReference>
<evidence type="ECO:0000256" key="1">
    <source>
        <dbReference type="SAM" id="MobiDB-lite"/>
    </source>
</evidence>
<proteinExistence type="predicted"/>
<dbReference type="Pfam" id="PF20178">
    <property type="entry name" value="ToxA_N"/>
    <property type="match status" value="1"/>
</dbReference>
<dbReference type="OrthoDB" id="5653126at2"/>
<gene>
    <name evidence="4" type="ORF">SAMN05216605_103133</name>
</gene>
<dbReference type="EMBL" id="FNCO01000003">
    <property type="protein sequence ID" value="SDG77964.1"/>
    <property type="molecule type" value="Genomic_DNA"/>
</dbReference>
<dbReference type="PROSITE" id="PS51996">
    <property type="entry name" value="TR_MART"/>
    <property type="match status" value="1"/>
</dbReference>
<reference evidence="5" key="1">
    <citation type="submission" date="2016-10" db="EMBL/GenBank/DDBJ databases">
        <authorList>
            <person name="Varghese N."/>
            <person name="Submissions S."/>
        </authorList>
    </citation>
    <scope>NUCLEOTIDE SEQUENCE [LARGE SCALE GENOMIC DNA]</scope>
    <source>
        <strain evidence="5">ATCC 700689</strain>
    </source>
</reference>
<feature type="region of interest" description="Disordered" evidence="1">
    <location>
        <begin position="537"/>
        <end position="569"/>
    </location>
</feature>
<dbReference type="STRING" id="89065.SAMN05216605_103133"/>
<evidence type="ECO:0000313" key="5">
    <source>
        <dbReference type="Proteomes" id="UP000182894"/>
    </source>
</evidence>
<dbReference type="InterPro" id="IPR046673">
    <property type="entry name" value="ToxA_N"/>
</dbReference>
<dbReference type="RefSeq" id="WP_143024327.1">
    <property type="nucleotide sequence ID" value="NZ_FNCO01000003.1"/>
</dbReference>
<keyword evidence="5" id="KW-1185">Reference proteome</keyword>
<evidence type="ECO:0000256" key="2">
    <source>
        <dbReference type="SAM" id="Phobius"/>
    </source>
</evidence>
<evidence type="ECO:0000313" key="4">
    <source>
        <dbReference type="EMBL" id="SDG77964.1"/>
    </source>
</evidence>
<organism evidence="4 5">
    <name type="scientific">Pseudomonas abietaniphila</name>
    <dbReference type="NCBI Taxonomy" id="89065"/>
    <lineage>
        <taxon>Bacteria</taxon>
        <taxon>Pseudomonadati</taxon>
        <taxon>Pseudomonadota</taxon>
        <taxon>Gammaproteobacteria</taxon>
        <taxon>Pseudomonadales</taxon>
        <taxon>Pseudomonadaceae</taxon>
        <taxon>Pseudomonas</taxon>
    </lineage>
</organism>
<feature type="transmembrane region" description="Helical" evidence="2">
    <location>
        <begin position="408"/>
        <end position="426"/>
    </location>
</feature>
<protein>
    <recommendedName>
        <fullName evidence="3">Dermonecrotic toxin N-terminal domain-containing protein</fullName>
    </recommendedName>
</protein>
<keyword evidence="2" id="KW-1133">Transmembrane helix</keyword>